<gene>
    <name evidence="5" type="ORF">M752DRAFT_310799</name>
</gene>
<proteinExistence type="predicted"/>
<sequence>MFQRLRNKLNFTKRNRHGRGKDDKQPPPPSTKDDRVVANAESPTLQRVNLWEVAGENLDENDRKALGLEDPSPITDALERVIKTTEEKYREYKEGGLKIRKRDGGHINVRDSAKNIILHALQTQDIVTKLAAFDPTGHASTAWSVVSIGLKVESDRGLEDSLVGVYTAVLQYAAEVKRAEQQSEAARVRESIRALVQKPLEDLKEAIYKKEQAVQKWTNLTAALDHRKQAESMLNGIDEAVERLKMIQSHTRSLQDREILDWLSTASYSDPQNNTQGHRASNTGNWFLDLPDYKEWKITPGKICWLYGAVGCGKSVLCSTVIKDIEESCRSDISKNFAYWYFQFSNDETQKVYNMSRSILRQFMPRTLPPSMISLWDEHHHRGSKPQQQKFADILDIVLESSRGEFFLILDALDECPTTGDDERGSLLQFLEELLKKHQTKIHILATSRPEPDIRSRLEQYQSVNLESGLGEDVETFVRAQVAHGRLCEWGESVKKRTLEKLLDIPERRRFRWADLQIKRLEESKTEAAFYKALDTIPATLEDTYKDTLERLSGDDREAARTILMWLSFSAVPLDLKTVAAVVSFRFPEDVVTTCTTSLVTVSIPGDTVRLAHFSVKEFLVRNEAVGHWYQFSTISGHHAIASRTIDCLLETTEVLTKTTAVQQPLLIYAAKYWDCHLAELGDLNVKSSLQQKIIRLFTERNVYFNWMRLIESDSVLSIMWYQSFEELQPPLSSASERGLKPAVEMLLANGADPLESTNDGFRHNALLIAADKGHLEVLQLLLNKVDKISQWVTAQILTFINVTEANKENMMIILDLLWDKGVLHDQSRPSHRIISEKIVESAASNGKSGRIILYWLLVRQEKMGVKETERLLRAMIWNTGCNEILHLLLDKYGAEIKLTPSLKRVLMSKLDTDAAIAVLKRLVNEIVLDEEWLEAFAKGKKEAMELLLQERGKEIQVTQKVLIMAIRVARDPQMVRLLLDRREPGTNIDRKVLLAAAENELKGSEIMDMLLSEREQDIAIDDEIIQVIAQNSEKGLEMIKTLLCRQQAGFVVTEQIFCTAARHHGQEMLELLVNNAGDFDLPITEETLHSIAKNYRHGRALLEFLFNLRGHSLPVSEKLLVSVADGDPGTAKDLCTYILERWPDIPVTDRLLEAACIHTDAMSLLLDRRSDGLPIERMIHRIAQSRFYGAMVLSMLLDRQLLEVDEWLVETVAGNYGALEVIYDRFPDFPVTSNTMVNVAGSSGAMMILLDRQKNQVLITEEVIKASLLEDRSGSVIRLLLTRLGPEAVPITQNLLVYSVQTNNINSLELFLKQCHDLDLSAVWEAIWQDPEIYPSTVALAAWILFRYARFDVSTKMLERLPSVFQEEYFILVYPLDIFIRACMRHRIPLPATEAAVELIVERASLDTVEIFLNEYSDVSITEKHIEAATRNPRKDIDKDELVSLLLSARKSSA</sequence>
<dbReference type="InterPro" id="IPR056884">
    <property type="entry name" value="NPHP3-like_N"/>
</dbReference>
<feature type="region of interest" description="Disordered" evidence="3">
    <location>
        <begin position="1"/>
        <end position="41"/>
    </location>
</feature>
<dbReference type="Pfam" id="PF24883">
    <property type="entry name" value="NPHP3_N"/>
    <property type="match status" value="1"/>
</dbReference>
<evidence type="ECO:0000256" key="1">
    <source>
        <dbReference type="ARBA" id="ARBA00022737"/>
    </source>
</evidence>
<dbReference type="Gene3D" id="1.25.40.20">
    <property type="entry name" value="Ankyrin repeat-containing domain"/>
    <property type="match status" value="1"/>
</dbReference>
<evidence type="ECO:0000256" key="2">
    <source>
        <dbReference type="SAM" id="Coils"/>
    </source>
</evidence>
<dbReference type="PANTHER" id="PTHR10039">
    <property type="entry name" value="AMELOGENIN"/>
    <property type="match status" value="1"/>
</dbReference>
<dbReference type="InterPro" id="IPR027417">
    <property type="entry name" value="P-loop_NTPase"/>
</dbReference>
<accession>A0A370P4T2</accession>
<dbReference type="SUPFAM" id="SSF52540">
    <property type="entry name" value="P-loop containing nucleoside triphosphate hydrolases"/>
    <property type="match status" value="1"/>
</dbReference>
<name>A0A370P4T2_ASPPH</name>
<dbReference type="EMBL" id="KZ851876">
    <property type="protein sequence ID" value="RDK36820.1"/>
    <property type="molecule type" value="Genomic_DNA"/>
</dbReference>
<dbReference type="SUPFAM" id="SSF48403">
    <property type="entry name" value="Ankyrin repeat"/>
    <property type="match status" value="1"/>
</dbReference>
<dbReference type="Gene3D" id="3.40.50.300">
    <property type="entry name" value="P-loop containing nucleotide triphosphate hydrolases"/>
    <property type="match status" value="1"/>
</dbReference>
<feature type="domain" description="Nephrocystin 3-like N-terminal" evidence="4">
    <location>
        <begin position="282"/>
        <end position="449"/>
    </location>
</feature>
<dbReference type="PANTHER" id="PTHR10039:SF16">
    <property type="entry name" value="GPI INOSITOL-DEACYLASE"/>
    <property type="match status" value="1"/>
</dbReference>
<evidence type="ECO:0000313" key="6">
    <source>
        <dbReference type="Proteomes" id="UP000254937"/>
    </source>
</evidence>
<evidence type="ECO:0000256" key="3">
    <source>
        <dbReference type="SAM" id="MobiDB-lite"/>
    </source>
</evidence>
<organism evidence="5 6">
    <name type="scientific">Aspergillus phoenicis ATCC 13157</name>
    <dbReference type="NCBI Taxonomy" id="1353007"/>
    <lineage>
        <taxon>Eukaryota</taxon>
        <taxon>Fungi</taxon>
        <taxon>Dikarya</taxon>
        <taxon>Ascomycota</taxon>
        <taxon>Pezizomycotina</taxon>
        <taxon>Eurotiomycetes</taxon>
        <taxon>Eurotiomycetidae</taxon>
        <taxon>Eurotiales</taxon>
        <taxon>Aspergillaceae</taxon>
        <taxon>Aspergillus</taxon>
    </lineage>
</organism>
<dbReference type="Pfam" id="PF23397">
    <property type="entry name" value="DUF7104"/>
    <property type="match status" value="4"/>
</dbReference>
<keyword evidence="1" id="KW-0677">Repeat</keyword>
<dbReference type="SMART" id="SM00248">
    <property type="entry name" value="ANK"/>
    <property type="match status" value="4"/>
</dbReference>
<dbReference type="InterPro" id="IPR055530">
    <property type="entry name" value="DUF7104"/>
</dbReference>
<reference evidence="5 6" key="1">
    <citation type="submission" date="2018-07" db="EMBL/GenBank/DDBJ databases">
        <title>Section-level genome sequencing of Aspergillus section Nigri to investigate inter- and intra-species variation.</title>
        <authorList>
            <consortium name="DOE Joint Genome Institute"/>
            <person name="Vesth T.C."/>
            <person name="Nybo J.L."/>
            <person name="Theobald S."/>
            <person name="Frisvad J.C."/>
            <person name="Larsen T.O."/>
            <person name="Nielsen K.F."/>
            <person name="Hoof J.B."/>
            <person name="Brandl J."/>
            <person name="Salamov A."/>
            <person name="Riley R."/>
            <person name="Gladden J.M."/>
            <person name="Phatale P."/>
            <person name="Nielsen M.T."/>
            <person name="Lyhne E.K."/>
            <person name="Kogle M.E."/>
            <person name="Strasser K."/>
            <person name="McDonnell E."/>
            <person name="Barry K."/>
            <person name="Clum A."/>
            <person name="Chen C."/>
            <person name="Nolan M."/>
            <person name="Sandor L."/>
            <person name="Kuo A."/>
            <person name="Lipzen A."/>
            <person name="Hainaut M."/>
            <person name="Drula E."/>
            <person name="Tsang A."/>
            <person name="Magnuson J.K."/>
            <person name="Henrissat B."/>
            <person name="Wiebenga A."/>
            <person name="Simmons B.A."/>
            <person name="Makela M.R."/>
            <person name="De vries R.P."/>
            <person name="Grigoriev I.V."/>
            <person name="Mortensen U.H."/>
            <person name="Baker S.E."/>
            <person name="Andersen M.R."/>
        </authorList>
    </citation>
    <scope>NUCLEOTIDE SEQUENCE [LARGE SCALE GENOMIC DNA]</scope>
    <source>
        <strain evidence="5 6">ATCC 13157</strain>
    </source>
</reference>
<feature type="compositionally biased region" description="Basic residues" evidence="3">
    <location>
        <begin position="1"/>
        <end position="19"/>
    </location>
</feature>
<dbReference type="Proteomes" id="UP000254937">
    <property type="component" value="Unassembled WGS sequence"/>
</dbReference>
<protein>
    <recommendedName>
        <fullName evidence="4">Nephrocystin 3-like N-terminal domain-containing protein</fullName>
    </recommendedName>
</protein>
<keyword evidence="6" id="KW-1185">Reference proteome</keyword>
<feature type="coiled-coil region" evidence="2">
    <location>
        <begin position="169"/>
        <end position="220"/>
    </location>
</feature>
<keyword evidence="2" id="KW-0175">Coiled coil</keyword>
<feature type="compositionally biased region" description="Basic and acidic residues" evidence="3">
    <location>
        <begin position="20"/>
        <end position="36"/>
    </location>
</feature>
<dbReference type="InterPro" id="IPR036770">
    <property type="entry name" value="Ankyrin_rpt-contain_sf"/>
</dbReference>
<dbReference type="InterPro" id="IPR002110">
    <property type="entry name" value="Ankyrin_rpt"/>
</dbReference>
<evidence type="ECO:0000313" key="5">
    <source>
        <dbReference type="EMBL" id="RDK36820.1"/>
    </source>
</evidence>
<evidence type="ECO:0000259" key="4">
    <source>
        <dbReference type="Pfam" id="PF24883"/>
    </source>
</evidence>